<dbReference type="InterPro" id="IPR011650">
    <property type="entry name" value="Peptidase_M20_dimer"/>
</dbReference>
<evidence type="ECO:0000256" key="3">
    <source>
        <dbReference type="ARBA" id="ARBA00022801"/>
    </source>
</evidence>
<gene>
    <name evidence="5" type="ORF">AABD04_08960</name>
</gene>
<dbReference type="InterPro" id="IPR051458">
    <property type="entry name" value="Cyt/Met_Dipeptidase"/>
</dbReference>
<sequence>MPADPRPVDVRSAIASQMPRAKSELAELVRFTSVHDPRQFPVEECTGAAQWVQRAFVDAGIPDVQLIETVDGSLAVVGSRPARAGAPTVLLYSHYDVQPPGDETLWDSGPFELTERDGRWYGRGSADCKGNVIMHLLALRALGESLDVGVRVVCEGSEEMGTGGLEALVEQRPELFSADMVVIADTGNARVGSPTVTTTLRGIANVVVHVETLAGEVHSGMYGGPAPDALAALVRVLSTLRNEQGDTTIDDLDGMQNWDGVEYDAEQFRSDAGVLDGVGLAGSGLVAEAVWARPALTILGIDCPPVVGSAAAISPRASARLNLRVPPGMDSLRAQDALVAHLEARTPWNARVTVEREAIGSPFRARTDGPGYAALSEALQEAFGHQMGTAGQGGSIPLCNALAQVLPDAEIVLMGVEEPRCRIHAPNESVDPTEIEKMAVAEALFLQRLAGSGSGDSDS</sequence>
<comment type="caution">
    <text evidence="5">The sequence shown here is derived from an EMBL/GenBank/DDBJ whole genome shotgun (WGS) entry which is preliminary data.</text>
</comment>
<protein>
    <submittedName>
        <fullName evidence="5">Dipeptidase</fullName>
    </submittedName>
</protein>
<accession>A0ABU9CUA1</accession>
<dbReference type="InterPro" id="IPR002933">
    <property type="entry name" value="Peptidase_M20"/>
</dbReference>
<dbReference type="PANTHER" id="PTHR43270:SF12">
    <property type="entry name" value="SUCCINYL-DIAMINOPIMELATE DESUCCINYLASE"/>
    <property type="match status" value="1"/>
</dbReference>
<keyword evidence="2" id="KW-0479">Metal-binding</keyword>
<dbReference type="Gene3D" id="3.40.630.10">
    <property type="entry name" value="Zn peptidases"/>
    <property type="match status" value="1"/>
</dbReference>
<organism evidence="5 6">
    <name type="scientific">Rhodococcus navarretei</name>
    <dbReference type="NCBI Taxonomy" id="3128981"/>
    <lineage>
        <taxon>Bacteria</taxon>
        <taxon>Bacillati</taxon>
        <taxon>Actinomycetota</taxon>
        <taxon>Actinomycetes</taxon>
        <taxon>Mycobacteriales</taxon>
        <taxon>Nocardiaceae</taxon>
        <taxon>Rhodococcus</taxon>
    </lineage>
</organism>
<dbReference type="Pfam" id="PF01546">
    <property type="entry name" value="Peptidase_M20"/>
    <property type="match status" value="1"/>
</dbReference>
<feature type="domain" description="Peptidase M20 dimerisation" evidence="4">
    <location>
        <begin position="200"/>
        <end position="348"/>
    </location>
</feature>
<keyword evidence="3" id="KW-0378">Hydrolase</keyword>
<dbReference type="RefSeq" id="WP_341440937.1">
    <property type="nucleotide sequence ID" value="NZ_JBBPCN010000001.1"/>
</dbReference>
<evidence type="ECO:0000256" key="2">
    <source>
        <dbReference type="ARBA" id="ARBA00022723"/>
    </source>
</evidence>
<name>A0ABU9CUA1_9NOCA</name>
<reference evidence="5 6" key="1">
    <citation type="submission" date="2024-03" db="EMBL/GenBank/DDBJ databases">
        <title>Rhodococcus navarretei sp. nov. and Pseudarthrobacter quantumdoti sp. nov., two new species with the ability to biosynthesize Quantum Dots isolated from soil samples at Union Glacier, Antarctica.</title>
        <authorList>
            <person name="Vargas M."/>
        </authorList>
    </citation>
    <scope>NUCLEOTIDE SEQUENCE [LARGE SCALE GENOMIC DNA]</scope>
    <source>
        <strain evidence="5 6">EXRC-4A-4</strain>
    </source>
</reference>
<keyword evidence="1" id="KW-0645">Protease</keyword>
<dbReference type="EMBL" id="JBBPCN010000001">
    <property type="protein sequence ID" value="MEK8070971.1"/>
    <property type="molecule type" value="Genomic_DNA"/>
</dbReference>
<evidence type="ECO:0000259" key="4">
    <source>
        <dbReference type="Pfam" id="PF07687"/>
    </source>
</evidence>
<evidence type="ECO:0000313" key="5">
    <source>
        <dbReference type="EMBL" id="MEK8070971.1"/>
    </source>
</evidence>
<evidence type="ECO:0000313" key="6">
    <source>
        <dbReference type="Proteomes" id="UP001456513"/>
    </source>
</evidence>
<dbReference type="SUPFAM" id="SSF53187">
    <property type="entry name" value="Zn-dependent exopeptidases"/>
    <property type="match status" value="1"/>
</dbReference>
<proteinExistence type="predicted"/>
<dbReference type="NCBIfam" id="NF005914">
    <property type="entry name" value="PRK07907.1"/>
    <property type="match status" value="1"/>
</dbReference>
<dbReference type="Pfam" id="PF07687">
    <property type="entry name" value="M20_dimer"/>
    <property type="match status" value="1"/>
</dbReference>
<dbReference type="PANTHER" id="PTHR43270">
    <property type="entry name" value="BETA-ALA-HIS DIPEPTIDASE"/>
    <property type="match status" value="1"/>
</dbReference>
<keyword evidence="6" id="KW-1185">Reference proteome</keyword>
<dbReference type="Gene3D" id="3.30.70.360">
    <property type="match status" value="1"/>
</dbReference>
<dbReference type="Proteomes" id="UP001456513">
    <property type="component" value="Unassembled WGS sequence"/>
</dbReference>
<evidence type="ECO:0000256" key="1">
    <source>
        <dbReference type="ARBA" id="ARBA00022670"/>
    </source>
</evidence>